<feature type="coiled-coil region" evidence="1">
    <location>
        <begin position="90"/>
        <end position="127"/>
    </location>
</feature>
<keyword evidence="1" id="KW-0175">Coiled coil</keyword>
<accession>A0ABP1P6W2</accession>
<name>A0ABP1P6W2_XYLVO</name>
<dbReference type="PANTHER" id="PTHR16275">
    <property type="entry name" value="COILED-COIL DOMAIN-CONTAINING PROTEIN 40"/>
    <property type="match status" value="1"/>
</dbReference>
<dbReference type="InterPro" id="IPR037386">
    <property type="entry name" value="CCDC40"/>
</dbReference>
<reference evidence="2 3" key="1">
    <citation type="submission" date="2024-08" db="EMBL/GenBank/DDBJ databases">
        <authorList>
            <person name="Will J Nash"/>
            <person name="Angela Man"/>
            <person name="Seanna McTaggart"/>
            <person name="Kendall Baker"/>
            <person name="Tom Barker"/>
            <person name="Leah Catchpole"/>
            <person name="Alex Durrant"/>
            <person name="Karim Gharbi"/>
            <person name="Naomi Irish"/>
            <person name="Gemy Kaithakottil"/>
            <person name="Debby Ku"/>
            <person name="Aaliyah Providence"/>
            <person name="Felix Shaw"/>
            <person name="David Swarbreck"/>
            <person name="Chris Watkins"/>
            <person name="Ann M. McCartney"/>
            <person name="Giulio Formenti"/>
            <person name="Alice Mouton"/>
            <person name="Noel Vella"/>
            <person name="Bjorn M von Reumont"/>
            <person name="Adriana Vella"/>
            <person name="Wilfried Haerty"/>
        </authorList>
    </citation>
    <scope>NUCLEOTIDE SEQUENCE [LARGE SCALE GENOMIC DNA]</scope>
</reference>
<dbReference type="Proteomes" id="UP001642520">
    <property type="component" value="Unassembled WGS sequence"/>
</dbReference>
<comment type="caution">
    <text evidence="2">The sequence shown here is derived from an EMBL/GenBank/DDBJ whole genome shotgun (WGS) entry which is preliminary data.</text>
</comment>
<evidence type="ECO:0008006" key="4">
    <source>
        <dbReference type="Google" id="ProtNLM"/>
    </source>
</evidence>
<evidence type="ECO:0000256" key="1">
    <source>
        <dbReference type="SAM" id="Coils"/>
    </source>
</evidence>
<dbReference type="PANTHER" id="PTHR16275:SF8">
    <property type="entry name" value="COILED-COIL DOMAIN-CONTAINING PROTEIN 40"/>
    <property type="match status" value="1"/>
</dbReference>
<feature type="coiled-coil region" evidence="1">
    <location>
        <begin position="247"/>
        <end position="278"/>
    </location>
</feature>
<proteinExistence type="predicted"/>
<evidence type="ECO:0000313" key="3">
    <source>
        <dbReference type="Proteomes" id="UP001642520"/>
    </source>
</evidence>
<feature type="coiled-coil region" evidence="1">
    <location>
        <begin position="394"/>
        <end position="456"/>
    </location>
</feature>
<feature type="coiled-coil region" evidence="1">
    <location>
        <begin position="731"/>
        <end position="786"/>
    </location>
</feature>
<protein>
    <recommendedName>
        <fullName evidence="4">Coiled-coil domain-containing protein 40</fullName>
    </recommendedName>
</protein>
<evidence type="ECO:0000313" key="2">
    <source>
        <dbReference type="EMBL" id="CAL7949018.1"/>
    </source>
</evidence>
<organism evidence="2 3">
    <name type="scientific">Xylocopa violacea</name>
    <name type="common">Violet carpenter bee</name>
    <name type="synonym">Apis violacea</name>
    <dbReference type="NCBI Taxonomy" id="135666"/>
    <lineage>
        <taxon>Eukaryota</taxon>
        <taxon>Metazoa</taxon>
        <taxon>Ecdysozoa</taxon>
        <taxon>Arthropoda</taxon>
        <taxon>Hexapoda</taxon>
        <taxon>Insecta</taxon>
        <taxon>Pterygota</taxon>
        <taxon>Neoptera</taxon>
        <taxon>Endopterygota</taxon>
        <taxon>Hymenoptera</taxon>
        <taxon>Apocrita</taxon>
        <taxon>Aculeata</taxon>
        <taxon>Apoidea</taxon>
        <taxon>Anthophila</taxon>
        <taxon>Apidae</taxon>
        <taxon>Xylocopa</taxon>
        <taxon>Xylocopa</taxon>
    </lineage>
</organism>
<keyword evidence="3" id="KW-1185">Reference proteome</keyword>
<sequence>MASTLHILDPDDKLMKKFQKTLHDHLLHVNNRLTEEILDLEASVKQTEKDLESHAVYLYETQQEVERQHTTLQQYVETLSNITQLRDKSNNNVESAKEILKLSYSKLRDEKSKKEKLSKKLENLLEFHCCLSKWEKELNDHLIISKQMSLQDSNKNKILINKKQERDFILYRLKEEIWKIESEIAYLDEQLQIKNEENENANRMVIDANTDLETLHIEHKDLHGIWNSVVNNICKRNNIYDQLHFEQIEARKLYDGLLSEIQKLKKETEKEMEMNEHLTSLSFRIENNIKITSKSISICNEKITNSEIKLLNVAKINEQTQHDYNIIFARYQKCLHEEEQITKKLENVFEKKNNLEGAVFKKLEEKLLCNKTAQYVNELLVNTKNTVLEYEISVARLENTYGSNLLQLEKLKNRIANQEAELYELSQKNSRKEKQIDALQKDIKKHDIMIQKAQTKLLEINKLIDQILPDIGGEELSPQDLKIISLEGNIKKFEQNIKKTQQFWMRQQGFVVSLSEQRESQLRELNLLEKETMIMGQKNLKLEYALETLAKEEMNSNKIMVLLDQKLSRINANLVTQKDLKKGLEDQNCIIKNECLLSFEELELELIKLQSDFKNLCNEKIMLKQELKSAQQESLSWEKKIQLMQDTIKNVKEEQTAGGIALMKSEIHKMEMRLSYLRKIQEKLIRDMDLCIARRDIIVDKMFSKLKRNPKVKHNEKTVMHKRLSDQRTKIKQLLKIKKETINMVEKLKDQIRSIQNKTIKGQEILQNLRKCIHNVEDEIKQLEQLKYHNLHNLILKQRKVKQLYDIKNGVYKMIYKGENVIEENLQREYCYREKLKHALERIDHDFPMLKIGINRILLSLQIV</sequence>
<feature type="coiled-coil region" evidence="1">
    <location>
        <begin position="599"/>
        <end position="647"/>
    </location>
</feature>
<dbReference type="EMBL" id="CAXAJV020001299">
    <property type="protein sequence ID" value="CAL7949018.1"/>
    <property type="molecule type" value="Genomic_DNA"/>
</dbReference>
<gene>
    <name evidence="2" type="ORF">XYLVIOL_LOCUS9196</name>
</gene>